<dbReference type="EMBL" id="CAJVPY010030707">
    <property type="protein sequence ID" value="CAG8795717.1"/>
    <property type="molecule type" value="Genomic_DNA"/>
</dbReference>
<keyword evidence="3" id="KW-1185">Reference proteome</keyword>
<reference evidence="2" key="1">
    <citation type="submission" date="2021-06" db="EMBL/GenBank/DDBJ databases">
        <authorList>
            <person name="Kallberg Y."/>
            <person name="Tangrot J."/>
            <person name="Rosling A."/>
        </authorList>
    </citation>
    <scope>NUCLEOTIDE SEQUENCE</scope>
    <source>
        <strain evidence="2">MA453B</strain>
    </source>
</reference>
<accession>A0A9N9JTS2</accession>
<feature type="coiled-coil region" evidence="1">
    <location>
        <begin position="57"/>
        <end position="91"/>
    </location>
</feature>
<name>A0A9N9JTS2_9GLOM</name>
<evidence type="ECO:0000313" key="2">
    <source>
        <dbReference type="EMBL" id="CAG8795717.1"/>
    </source>
</evidence>
<protein>
    <submittedName>
        <fullName evidence="2">2482_t:CDS:1</fullName>
    </submittedName>
</protein>
<proteinExistence type="predicted"/>
<gene>
    <name evidence="2" type="ORF">DERYTH_LOCUS22329</name>
</gene>
<dbReference type="Proteomes" id="UP000789405">
    <property type="component" value="Unassembled WGS sequence"/>
</dbReference>
<sequence length="281" mass="32792">VISGYLINNNPSSTKIALAIYSISLSRLVEHFGDNEPKKVKTMISFVLNWHARAIKNSVIETIKNKLEAVLENQKEELAEIILTYEMINDKILEINKSLSYQIVKMINLYSKEINDTEEMNLPDDKKLTPNDEEIIDTGEMSSLDYKKLTLNDAETLEKKLIIMDLNIIRNKIFMTFIFLQDFYEKWINIDDKFDEVNIEDKKAEDNGTIIKLNVEEEKLAEGTKIKEEKPAEDTKIKTEELKNLIIKRLESLENNRDNISKKMEDLNPTYIKDLNTYIKY</sequence>
<feature type="non-terminal residue" evidence="2">
    <location>
        <position position="1"/>
    </location>
</feature>
<organism evidence="2 3">
    <name type="scientific">Dentiscutata erythropus</name>
    <dbReference type="NCBI Taxonomy" id="1348616"/>
    <lineage>
        <taxon>Eukaryota</taxon>
        <taxon>Fungi</taxon>
        <taxon>Fungi incertae sedis</taxon>
        <taxon>Mucoromycota</taxon>
        <taxon>Glomeromycotina</taxon>
        <taxon>Glomeromycetes</taxon>
        <taxon>Diversisporales</taxon>
        <taxon>Gigasporaceae</taxon>
        <taxon>Dentiscutata</taxon>
    </lineage>
</organism>
<evidence type="ECO:0000256" key="1">
    <source>
        <dbReference type="SAM" id="Coils"/>
    </source>
</evidence>
<dbReference type="OrthoDB" id="2387191at2759"/>
<dbReference type="AlphaFoldDB" id="A0A9N9JTS2"/>
<evidence type="ECO:0000313" key="3">
    <source>
        <dbReference type="Proteomes" id="UP000789405"/>
    </source>
</evidence>
<comment type="caution">
    <text evidence="2">The sequence shown here is derived from an EMBL/GenBank/DDBJ whole genome shotgun (WGS) entry which is preliminary data.</text>
</comment>
<keyword evidence="1" id="KW-0175">Coiled coil</keyword>